<evidence type="ECO:0008006" key="3">
    <source>
        <dbReference type="Google" id="ProtNLM"/>
    </source>
</evidence>
<proteinExistence type="predicted"/>
<organism evidence="1 2">
    <name type="scientific">Bacillus badius</name>
    <dbReference type="NCBI Taxonomy" id="1455"/>
    <lineage>
        <taxon>Bacteria</taxon>
        <taxon>Bacillati</taxon>
        <taxon>Bacillota</taxon>
        <taxon>Bacilli</taxon>
        <taxon>Bacillales</taxon>
        <taxon>Bacillaceae</taxon>
        <taxon>Pseudobacillus</taxon>
    </lineage>
</organism>
<dbReference type="GeneID" id="92778084"/>
<name>A0ABR5ARU9_BACBA</name>
<dbReference type="EMBL" id="JXLP01000014">
    <property type="protein sequence ID" value="KIL77471.1"/>
    <property type="molecule type" value="Genomic_DNA"/>
</dbReference>
<dbReference type="Proteomes" id="UP000031982">
    <property type="component" value="Unassembled WGS sequence"/>
</dbReference>
<evidence type="ECO:0000313" key="1">
    <source>
        <dbReference type="EMBL" id="KIL77471.1"/>
    </source>
</evidence>
<evidence type="ECO:0000313" key="2">
    <source>
        <dbReference type="Proteomes" id="UP000031982"/>
    </source>
</evidence>
<reference evidence="1 2" key="1">
    <citation type="submission" date="2015-01" db="EMBL/GenBank/DDBJ databases">
        <title>Genome Assembly of Bacillus badius MTCC 1458.</title>
        <authorList>
            <person name="Verma A."/>
            <person name="Khatri I."/>
            <person name="Mual P."/>
            <person name="Subramanian S."/>
            <person name="Krishnamurthi S."/>
        </authorList>
    </citation>
    <scope>NUCLEOTIDE SEQUENCE [LARGE SCALE GENOMIC DNA]</scope>
    <source>
        <strain evidence="1 2">MTCC 1458</strain>
    </source>
</reference>
<protein>
    <recommendedName>
        <fullName evidence="3">DUF3800 domain-containing protein</fullName>
    </recommendedName>
</protein>
<keyword evidence="2" id="KW-1185">Reference proteome</keyword>
<dbReference type="RefSeq" id="WP_082821857.1">
    <property type="nucleotide sequence ID" value="NZ_JARTHD010000026.1"/>
</dbReference>
<sequence>MSYSIFFDESNKLDNEKTYSYYGAYGCDVIQQRELVMGVNKIYSRFGKKSEFHFTEYKNDRNINAALSVLHFFINLDIPINLFIVNNEQALTLAKKRNLSIKELRKLFYVKIPERLFYGLTREQDFLHDKVNI</sequence>
<accession>A0ABR5ARU9</accession>
<comment type="caution">
    <text evidence="1">The sequence shown here is derived from an EMBL/GenBank/DDBJ whole genome shotgun (WGS) entry which is preliminary data.</text>
</comment>
<gene>
    <name evidence="1" type="ORF">SD77_1457</name>
</gene>